<evidence type="ECO:0000313" key="3">
    <source>
        <dbReference type="Proteomes" id="UP000002033"/>
    </source>
</evidence>
<evidence type="ECO:0008006" key="4">
    <source>
        <dbReference type="Google" id="ProtNLM"/>
    </source>
</evidence>
<evidence type="ECO:0000313" key="2">
    <source>
        <dbReference type="EMBL" id="ADJ23504.1"/>
    </source>
</evidence>
<accession>D8JYQ2</accession>
<dbReference type="RefSeq" id="WP_013215663.1">
    <property type="nucleotide sequence ID" value="NC_014313.1"/>
</dbReference>
<protein>
    <recommendedName>
        <fullName evidence="4">DUF2007 domain-containing protein</fullName>
    </recommendedName>
</protein>
<keyword evidence="1" id="KW-0812">Transmembrane</keyword>
<keyword evidence="1" id="KW-1133">Transmembrane helix</keyword>
<proteinExistence type="predicted"/>
<keyword evidence="3" id="KW-1185">Reference proteome</keyword>
<dbReference type="AlphaFoldDB" id="D8JYQ2"/>
<sequence length="117" mass="12766">MPLVCAHTTLMLPEAIVIESLLEAHGIRFALAGKDIISQCPQFNILFGGISFLVDEDDLETVQSLIADVETVPGYASIESAGFERRPVRNAILAFAMLLIGAPFPFWYRGSGLRENA</sequence>
<dbReference type="EMBL" id="CP002083">
    <property type="protein sequence ID" value="ADJ23504.1"/>
    <property type="molecule type" value="Genomic_DNA"/>
</dbReference>
<dbReference type="OrthoDB" id="7932791at2"/>
<name>D8JYQ2_HYPDA</name>
<dbReference type="HOGENOM" id="CLU_2081627_0_0_5"/>
<evidence type="ECO:0000256" key="1">
    <source>
        <dbReference type="SAM" id="Phobius"/>
    </source>
</evidence>
<dbReference type="KEGG" id="hdn:Hden_1697"/>
<gene>
    <name evidence="2" type="ordered locus">Hden_1697</name>
</gene>
<keyword evidence="1" id="KW-0472">Membrane</keyword>
<dbReference type="Proteomes" id="UP000002033">
    <property type="component" value="Chromosome"/>
</dbReference>
<dbReference type="STRING" id="582899.Hden_1697"/>
<organism evidence="2 3">
    <name type="scientific">Hyphomicrobium denitrificans (strain ATCC 51888 / DSM 1869 / NCIMB 11706 / TK 0415)</name>
    <dbReference type="NCBI Taxonomy" id="582899"/>
    <lineage>
        <taxon>Bacteria</taxon>
        <taxon>Pseudomonadati</taxon>
        <taxon>Pseudomonadota</taxon>
        <taxon>Alphaproteobacteria</taxon>
        <taxon>Hyphomicrobiales</taxon>
        <taxon>Hyphomicrobiaceae</taxon>
        <taxon>Hyphomicrobium</taxon>
    </lineage>
</organism>
<reference evidence="3" key="1">
    <citation type="journal article" date="2011" name="J. Bacteriol.">
        <title>Genome sequences of eight morphologically diverse alphaproteobacteria.</title>
        <authorList>
            <consortium name="US DOE Joint Genome Institute"/>
            <person name="Brown P.J."/>
            <person name="Kysela D.T."/>
            <person name="Buechlein A."/>
            <person name="Hemmerich C."/>
            <person name="Brun Y.V."/>
        </authorList>
    </citation>
    <scope>NUCLEOTIDE SEQUENCE [LARGE SCALE GENOMIC DNA]</scope>
    <source>
        <strain evidence="3">ATCC 51888 / DSM 1869 / NCIB 11706 / TK 0415</strain>
    </source>
</reference>
<feature type="transmembrane region" description="Helical" evidence="1">
    <location>
        <begin position="91"/>
        <end position="108"/>
    </location>
</feature>